<proteinExistence type="inferred from homology"/>
<evidence type="ECO:0000313" key="13">
    <source>
        <dbReference type="EMBL" id="CAB4897062.1"/>
    </source>
</evidence>
<dbReference type="InterPro" id="IPR032421">
    <property type="entry name" value="PMT_4TMC"/>
</dbReference>
<name>A0A6J6W1W8_9ZZZZ</name>
<feature type="transmembrane region" description="Helical" evidence="9">
    <location>
        <begin position="398"/>
        <end position="417"/>
    </location>
</feature>
<dbReference type="EMBL" id="CAFBOP010000005">
    <property type="protein sequence ID" value="CAB4978622.1"/>
    <property type="molecule type" value="Genomic_DNA"/>
</dbReference>
<feature type="domain" description="ArnT-like N-terminal" evidence="10">
    <location>
        <begin position="5"/>
        <end position="217"/>
    </location>
</feature>
<dbReference type="EMBL" id="CAFBMN010000006">
    <property type="protein sequence ID" value="CAB4897062.1"/>
    <property type="molecule type" value="Genomic_DNA"/>
</dbReference>
<feature type="transmembrane region" description="Helical" evidence="9">
    <location>
        <begin position="340"/>
        <end position="357"/>
    </location>
</feature>
<keyword evidence="8 9" id="KW-0472">Membrane</keyword>
<feature type="transmembrane region" description="Helical" evidence="9">
    <location>
        <begin position="156"/>
        <end position="178"/>
    </location>
</feature>
<keyword evidence="4" id="KW-0328">Glycosyltransferase</keyword>
<dbReference type="EMBL" id="CAFBPP010000006">
    <property type="protein sequence ID" value="CAB5011961.1"/>
    <property type="molecule type" value="Genomic_DNA"/>
</dbReference>
<feature type="transmembrane region" description="Helical" evidence="9">
    <location>
        <begin position="363"/>
        <end position="386"/>
    </location>
</feature>
<keyword evidence="7 9" id="KW-1133">Transmembrane helix</keyword>
<evidence type="ECO:0000259" key="11">
    <source>
        <dbReference type="Pfam" id="PF16192"/>
    </source>
</evidence>
<dbReference type="GO" id="GO:0012505">
    <property type="term" value="C:endomembrane system"/>
    <property type="evidence" value="ECO:0007669"/>
    <property type="project" value="UniProtKB-SubCell"/>
</dbReference>
<feature type="domain" description="Protein O-mannosyl-transferase C-terminal four TM" evidence="11">
    <location>
        <begin position="248"/>
        <end position="436"/>
    </location>
</feature>
<dbReference type="Pfam" id="PF02366">
    <property type="entry name" value="PMT"/>
    <property type="match status" value="1"/>
</dbReference>
<keyword evidence="5" id="KW-0808">Transferase</keyword>
<dbReference type="GO" id="GO:0006493">
    <property type="term" value="P:protein O-linked glycosylation"/>
    <property type="evidence" value="ECO:0007669"/>
    <property type="project" value="InterPro"/>
</dbReference>
<accession>A0A6J6W1W8</accession>
<dbReference type="PANTHER" id="PTHR10050">
    <property type="entry name" value="DOLICHYL-PHOSPHATE-MANNOSE--PROTEIN MANNOSYLTRANSFERASE"/>
    <property type="match status" value="1"/>
</dbReference>
<evidence type="ECO:0000313" key="15">
    <source>
        <dbReference type="EMBL" id="CAB5011961.1"/>
    </source>
</evidence>
<comment type="pathway">
    <text evidence="2">Protein modification; protein glycosylation.</text>
</comment>
<reference evidence="12" key="1">
    <citation type="submission" date="2020-05" db="EMBL/GenBank/DDBJ databases">
        <authorList>
            <person name="Chiriac C."/>
            <person name="Salcher M."/>
            <person name="Ghai R."/>
            <person name="Kavagutti S V."/>
        </authorList>
    </citation>
    <scope>NUCLEOTIDE SEQUENCE</scope>
</reference>
<comment type="subcellular location">
    <subcellularLocation>
        <location evidence="1">Endomembrane system</location>
        <topology evidence="1">Multi-pass membrane protein</topology>
    </subcellularLocation>
</comment>
<evidence type="ECO:0000313" key="14">
    <source>
        <dbReference type="EMBL" id="CAB4978622.1"/>
    </source>
</evidence>
<dbReference type="GO" id="GO:0016020">
    <property type="term" value="C:membrane"/>
    <property type="evidence" value="ECO:0007669"/>
    <property type="project" value="InterPro"/>
</dbReference>
<dbReference type="UniPathway" id="UPA00378"/>
<gene>
    <name evidence="12" type="ORF">UFOPK2967_00029</name>
    <name evidence="13" type="ORF">UFOPK3587_00255</name>
    <name evidence="14" type="ORF">UFOPK3984_00247</name>
    <name evidence="15" type="ORF">UFOPK4114_00306</name>
</gene>
<keyword evidence="6 9" id="KW-0812">Transmembrane</keyword>
<comment type="similarity">
    <text evidence="3">Belongs to the glycosyltransferase 39 family.</text>
</comment>
<organism evidence="12">
    <name type="scientific">freshwater metagenome</name>
    <dbReference type="NCBI Taxonomy" id="449393"/>
    <lineage>
        <taxon>unclassified sequences</taxon>
        <taxon>metagenomes</taxon>
        <taxon>ecological metagenomes</taxon>
    </lineage>
</organism>
<dbReference type="InterPro" id="IPR003342">
    <property type="entry name" value="ArnT-like_N"/>
</dbReference>
<evidence type="ECO:0000256" key="3">
    <source>
        <dbReference type="ARBA" id="ARBA00007222"/>
    </source>
</evidence>
<feature type="transmembrane region" description="Helical" evidence="9">
    <location>
        <begin position="75"/>
        <end position="97"/>
    </location>
</feature>
<dbReference type="EMBL" id="CAFAAC010000001">
    <property type="protein sequence ID" value="CAB4777395.1"/>
    <property type="molecule type" value="Genomic_DNA"/>
</dbReference>
<protein>
    <submittedName>
        <fullName evidence="12">Unannotated protein</fullName>
    </submittedName>
</protein>
<feature type="transmembrane region" description="Helical" evidence="9">
    <location>
        <begin position="126"/>
        <end position="144"/>
    </location>
</feature>
<evidence type="ECO:0000256" key="4">
    <source>
        <dbReference type="ARBA" id="ARBA00022676"/>
    </source>
</evidence>
<feature type="transmembrane region" description="Helical" evidence="9">
    <location>
        <begin position="204"/>
        <end position="224"/>
    </location>
</feature>
<evidence type="ECO:0000256" key="1">
    <source>
        <dbReference type="ARBA" id="ARBA00004127"/>
    </source>
</evidence>
<evidence type="ECO:0000313" key="12">
    <source>
        <dbReference type="EMBL" id="CAB4777395.1"/>
    </source>
</evidence>
<dbReference type="GO" id="GO:0000030">
    <property type="term" value="F:mannosyltransferase activity"/>
    <property type="evidence" value="ECO:0007669"/>
    <property type="project" value="InterPro"/>
</dbReference>
<dbReference type="Pfam" id="PF16192">
    <property type="entry name" value="PMT_4TMC"/>
    <property type="match status" value="1"/>
</dbReference>
<dbReference type="PANTHER" id="PTHR10050:SF46">
    <property type="entry name" value="PROTEIN O-MANNOSYL-TRANSFERASE 2"/>
    <property type="match status" value="1"/>
</dbReference>
<evidence type="ECO:0000256" key="6">
    <source>
        <dbReference type="ARBA" id="ARBA00022692"/>
    </source>
</evidence>
<evidence type="ECO:0000256" key="5">
    <source>
        <dbReference type="ARBA" id="ARBA00022679"/>
    </source>
</evidence>
<evidence type="ECO:0000256" key="9">
    <source>
        <dbReference type="SAM" id="Phobius"/>
    </source>
</evidence>
<evidence type="ECO:0000259" key="10">
    <source>
        <dbReference type="Pfam" id="PF02366"/>
    </source>
</evidence>
<sequence>MPSILIALISFGMSMWKLGRPKSFVFDEVYYVDGARDLLKYGVEVTGNAPEFIVHPPVGKWFIGLGIKIFGDNSFGWRFAVAIIGALTIILVARIALHLFNSQYMSTLAAGLLAIDGLHLVHSRTALLDLFLTFFVLCAALSWLKKLYWVTGLSFGLAIGTKWSGIFFLAIFVFMTVYRDYSQNKVKYFEHQLPIKFISVLKRVTQFFFLPLTVYVLSWTGWFLSSRGWDRHWAQHHHSAFSFIPDSIRSFWHYHAEIFHFHTTLTEHHAYQANPWSWLVMGRPTSFFYETPKTCGASACSQEILALGTPLLWWSFTIALAILIGYWISGAMQKKIDKPISFILAGVIAGYLPWFLFQKRTVFSFYAIVFEPFLILALTYCVNKYLGIRPWSRNRKIAVILFVAVLAINFLYFLPIFNGTVIPYDQWHDRMWWPSWI</sequence>
<evidence type="ECO:0000256" key="2">
    <source>
        <dbReference type="ARBA" id="ARBA00004922"/>
    </source>
</evidence>
<dbReference type="AlphaFoldDB" id="A0A6J6W1W8"/>
<evidence type="ECO:0000256" key="8">
    <source>
        <dbReference type="ARBA" id="ARBA00023136"/>
    </source>
</evidence>
<dbReference type="InterPro" id="IPR027005">
    <property type="entry name" value="PMT-like"/>
</dbReference>
<feature type="transmembrane region" description="Helical" evidence="9">
    <location>
        <begin position="311"/>
        <end position="328"/>
    </location>
</feature>
<evidence type="ECO:0000256" key="7">
    <source>
        <dbReference type="ARBA" id="ARBA00022989"/>
    </source>
</evidence>